<dbReference type="Gene3D" id="6.10.140.420">
    <property type="match status" value="1"/>
</dbReference>
<accession>A0AA35U024</accession>
<feature type="compositionally biased region" description="Basic residues" evidence="2">
    <location>
        <begin position="582"/>
        <end position="665"/>
    </location>
</feature>
<evidence type="ECO:0000313" key="5">
    <source>
        <dbReference type="EMBL" id="CAI8056761.1"/>
    </source>
</evidence>
<feature type="domain" description="SURP motif" evidence="3">
    <location>
        <begin position="59"/>
        <end position="102"/>
    </location>
</feature>
<dbReference type="InterPro" id="IPR047488">
    <property type="entry name" value="SR140_cwf21"/>
</dbReference>
<dbReference type="GO" id="GO:0003723">
    <property type="term" value="F:RNA binding"/>
    <property type="evidence" value="ECO:0007669"/>
    <property type="project" value="UniProtKB-KW"/>
</dbReference>
<proteinExistence type="predicted"/>
<dbReference type="PANTHER" id="PTHR23140">
    <property type="entry name" value="RNA PROCESSING PROTEIN LD23810P"/>
    <property type="match status" value="1"/>
</dbReference>
<dbReference type="InterPro" id="IPR013170">
    <property type="entry name" value="mRNA_splic_Cwf21_dom"/>
</dbReference>
<evidence type="ECO:0000256" key="1">
    <source>
        <dbReference type="ARBA" id="ARBA00022884"/>
    </source>
</evidence>
<dbReference type="SMART" id="SM01115">
    <property type="entry name" value="cwf21"/>
    <property type="match status" value="1"/>
</dbReference>
<evidence type="ECO:0000256" key="2">
    <source>
        <dbReference type="SAM" id="MobiDB-lite"/>
    </source>
</evidence>
<feature type="region of interest" description="Disordered" evidence="2">
    <location>
        <begin position="510"/>
        <end position="701"/>
    </location>
</feature>
<dbReference type="InterPro" id="IPR000061">
    <property type="entry name" value="Surp"/>
</dbReference>
<gene>
    <name evidence="5" type="ORF">GBAR_LOCUS30917</name>
</gene>
<keyword evidence="1" id="KW-0694">RNA-binding</keyword>
<dbReference type="SUPFAM" id="SSF109905">
    <property type="entry name" value="Surp module (SWAP domain)"/>
    <property type="match status" value="1"/>
</dbReference>
<sequence>LKTKYSVFAAYAFTNVAICESTHVYVVNPILPIYIMYQQVLLTSLVKVVIPTDMDLLKLIHRMIEFVIREGPMFEAMIMNREMSNPLYQFLFDNQSPAHIYYRWKLFSILNGDSPETWRTDEFRMFDGGSLWKPPPLKNLLSKVLPPIQEVVKKGALSAKNRDYLEDKLRSVTMERESVRGLMMWCMEHSDSADEIVECVSESLCINETPLPTKLARLYLLNDILHNCTSFVYNSSAFRRGFEGKLVTVMEHFHTILRNISSRIRAEQFKRRVLTCMRAWDTMSVYHFNLVDKLRETFIGKTQEEAEKQRAFQTVAMLMQPEASTHTTHDDPEPNLDGVPLLESQPIDFSRAGGGLPVPVDMETEGQGGADLDGEPLEEEDLDGVPMADADIDGIPLEKDNIDGEPLEGDAPGNKGVMSSSSGVRSKWELVDYGDDSSEEEEEKGGKRGGEDEAAQREKERQQLLAEIDEKKRKILREVEVKVMELSDALESSGSYSRAEISERLQKYRDRLMQESVEPSRSPRQQKTSRRSRSPSPSTLAKYSLESSPKKQLSRSHSPEVTKPHPPNSSPSPPPPPPRSPTGRRSKSRSPVRRKKSRSRSPRKRSRSPRQRSRSRSPRKRSRSRSPRKRSRSPRQRSRSRSPTKRSHSPKRHRSQSPHSHRHRSPSSSSSLRHHHHRSSKKSKRRSRSRSPHKKTKKSRH</sequence>
<dbReference type="CDD" id="cd21370">
    <property type="entry name" value="cwf21_SR140"/>
    <property type="match status" value="1"/>
</dbReference>
<dbReference type="AlphaFoldDB" id="A0AA35U024"/>
<keyword evidence="6" id="KW-1185">Reference proteome</keyword>
<dbReference type="Gene3D" id="1.25.40.90">
    <property type="match status" value="1"/>
</dbReference>
<dbReference type="GO" id="GO:0006396">
    <property type="term" value="P:RNA processing"/>
    <property type="evidence" value="ECO:0007669"/>
    <property type="project" value="InterPro"/>
</dbReference>
<feature type="compositionally biased region" description="Basic residues" evidence="2">
    <location>
        <begin position="672"/>
        <end position="701"/>
    </location>
</feature>
<reference evidence="5" key="1">
    <citation type="submission" date="2023-03" db="EMBL/GenBank/DDBJ databases">
        <authorList>
            <person name="Steffen K."/>
            <person name="Cardenas P."/>
        </authorList>
    </citation>
    <scope>NUCLEOTIDE SEQUENCE</scope>
</reference>
<evidence type="ECO:0000313" key="6">
    <source>
        <dbReference type="Proteomes" id="UP001174909"/>
    </source>
</evidence>
<dbReference type="PROSITE" id="PS51391">
    <property type="entry name" value="CID"/>
    <property type="match status" value="1"/>
</dbReference>
<protein>
    <submittedName>
        <fullName evidence="5">Protein RRC1</fullName>
    </submittedName>
</protein>
<evidence type="ECO:0000259" key="3">
    <source>
        <dbReference type="PROSITE" id="PS50128"/>
    </source>
</evidence>
<dbReference type="SMART" id="SM00648">
    <property type="entry name" value="SWAP"/>
    <property type="match status" value="1"/>
</dbReference>
<dbReference type="SUPFAM" id="SSF48464">
    <property type="entry name" value="ENTH/VHS domain"/>
    <property type="match status" value="1"/>
</dbReference>
<dbReference type="GO" id="GO:0005634">
    <property type="term" value="C:nucleus"/>
    <property type="evidence" value="ECO:0007669"/>
    <property type="project" value="TreeGrafter"/>
</dbReference>
<dbReference type="PANTHER" id="PTHR23140:SF0">
    <property type="entry name" value="U2 SNRNP-ASSOCIATED SURP MOTIF-CONTAINING PROTEIN"/>
    <property type="match status" value="1"/>
</dbReference>
<dbReference type="InterPro" id="IPR008942">
    <property type="entry name" value="ENTH_VHS"/>
</dbReference>
<organism evidence="5 6">
    <name type="scientific">Geodia barretti</name>
    <name type="common">Barrett's horny sponge</name>
    <dbReference type="NCBI Taxonomy" id="519541"/>
    <lineage>
        <taxon>Eukaryota</taxon>
        <taxon>Metazoa</taxon>
        <taxon>Porifera</taxon>
        <taxon>Demospongiae</taxon>
        <taxon>Heteroscleromorpha</taxon>
        <taxon>Tetractinellida</taxon>
        <taxon>Astrophorina</taxon>
        <taxon>Geodiidae</taxon>
        <taxon>Geodia</taxon>
    </lineage>
</organism>
<dbReference type="PROSITE" id="PS50128">
    <property type="entry name" value="SURP"/>
    <property type="match status" value="1"/>
</dbReference>
<feature type="non-terminal residue" evidence="5">
    <location>
        <position position="1"/>
    </location>
</feature>
<feature type="compositionally biased region" description="Pro residues" evidence="2">
    <location>
        <begin position="564"/>
        <end position="580"/>
    </location>
</feature>
<dbReference type="InterPro" id="IPR051485">
    <property type="entry name" value="SR-CTD_assoc_factor"/>
</dbReference>
<dbReference type="Gene3D" id="1.10.10.790">
    <property type="entry name" value="Surp module"/>
    <property type="match status" value="1"/>
</dbReference>
<feature type="compositionally biased region" description="Basic and acidic residues" evidence="2">
    <location>
        <begin position="444"/>
        <end position="463"/>
    </location>
</feature>
<dbReference type="Pfam" id="PF01805">
    <property type="entry name" value="Surp"/>
    <property type="match status" value="1"/>
</dbReference>
<feature type="domain" description="CID" evidence="4">
    <location>
        <begin position="157"/>
        <end position="302"/>
    </location>
</feature>
<feature type="region of interest" description="Disordered" evidence="2">
    <location>
        <begin position="346"/>
        <end position="463"/>
    </location>
</feature>
<name>A0AA35U024_GEOBA</name>
<dbReference type="InterPro" id="IPR035967">
    <property type="entry name" value="SWAP/Surp_sf"/>
</dbReference>
<evidence type="ECO:0000259" key="4">
    <source>
        <dbReference type="PROSITE" id="PS51391"/>
    </source>
</evidence>
<dbReference type="EMBL" id="CASHTH010004397">
    <property type="protein sequence ID" value="CAI8056761.1"/>
    <property type="molecule type" value="Genomic_DNA"/>
</dbReference>
<dbReference type="Pfam" id="PF04818">
    <property type="entry name" value="CID"/>
    <property type="match status" value="1"/>
</dbReference>
<dbReference type="InterPro" id="IPR006569">
    <property type="entry name" value="CID_dom"/>
</dbReference>
<comment type="caution">
    <text evidence="5">The sequence shown here is derived from an EMBL/GenBank/DDBJ whole genome shotgun (WGS) entry which is preliminary data.</text>
</comment>
<dbReference type="Proteomes" id="UP001174909">
    <property type="component" value="Unassembled WGS sequence"/>
</dbReference>
<dbReference type="SMART" id="SM00582">
    <property type="entry name" value="RPR"/>
    <property type="match status" value="1"/>
</dbReference>
<feature type="compositionally biased region" description="Acidic residues" evidence="2">
    <location>
        <begin position="372"/>
        <end position="383"/>
    </location>
</feature>
<feature type="compositionally biased region" description="Acidic residues" evidence="2">
    <location>
        <begin position="432"/>
        <end position="443"/>
    </location>
</feature>
<dbReference type="Pfam" id="PF08312">
    <property type="entry name" value="cwf21"/>
    <property type="match status" value="1"/>
</dbReference>